<evidence type="ECO:0000313" key="2">
    <source>
        <dbReference type="EMBL" id="RAZ78874.1"/>
    </source>
</evidence>
<dbReference type="SUPFAM" id="SSF55729">
    <property type="entry name" value="Acyl-CoA N-acyltransferases (Nat)"/>
    <property type="match status" value="1"/>
</dbReference>
<dbReference type="Proteomes" id="UP000251956">
    <property type="component" value="Unassembled WGS sequence"/>
</dbReference>
<accession>A0A330GX01</accession>
<organism evidence="2 3">
    <name type="scientific">Mesorhizobium atlanticum</name>
    <dbReference type="NCBI Taxonomy" id="2233532"/>
    <lineage>
        <taxon>Bacteria</taxon>
        <taxon>Pseudomonadati</taxon>
        <taxon>Pseudomonadota</taxon>
        <taxon>Alphaproteobacteria</taxon>
        <taxon>Hyphomicrobiales</taxon>
        <taxon>Phyllobacteriaceae</taxon>
        <taxon>Mesorhizobium</taxon>
    </lineage>
</organism>
<dbReference type="OrthoDB" id="5109343at2"/>
<proteinExistence type="predicted"/>
<dbReference type="GO" id="GO:0016747">
    <property type="term" value="F:acyltransferase activity, transferring groups other than amino-acyl groups"/>
    <property type="evidence" value="ECO:0007669"/>
    <property type="project" value="InterPro"/>
</dbReference>
<dbReference type="Gene3D" id="3.40.630.30">
    <property type="match status" value="1"/>
</dbReference>
<reference evidence="3" key="1">
    <citation type="submission" date="2018-06" db="EMBL/GenBank/DDBJ databases">
        <authorList>
            <person name="Helene L.C."/>
            <person name="Dall'Agnol R."/>
            <person name="Delamuta J.R."/>
            <person name="Hungria M."/>
        </authorList>
    </citation>
    <scope>NUCLEOTIDE SEQUENCE [LARGE SCALE GENOMIC DNA]</scope>
    <source>
        <strain evidence="3">CNPSo 3140</strain>
    </source>
</reference>
<comment type="caution">
    <text evidence="2">The sequence shown here is derived from an EMBL/GenBank/DDBJ whole genome shotgun (WGS) entry which is preliminary data.</text>
</comment>
<protein>
    <submittedName>
        <fullName evidence="2">GNAT family N-acetyltransferase</fullName>
    </submittedName>
</protein>
<reference evidence="2 3" key="2">
    <citation type="submission" date="2018-07" db="EMBL/GenBank/DDBJ databases">
        <title>Diversity of Mesorhizobium strains in Brazil.</title>
        <authorList>
            <person name="Helene L.C.F."/>
            <person name="Dall'Agnol R."/>
            <person name="Delamuta J.R.M."/>
            <person name="Hungria M."/>
        </authorList>
    </citation>
    <scope>NUCLEOTIDE SEQUENCE [LARGE SCALE GENOMIC DNA]</scope>
    <source>
        <strain evidence="2 3">CNPSo 3140</strain>
    </source>
</reference>
<gene>
    <name evidence="2" type="ORF">DPM35_07675</name>
</gene>
<dbReference type="AlphaFoldDB" id="A0A330GX01"/>
<feature type="domain" description="N-acetyltransferase" evidence="1">
    <location>
        <begin position="41"/>
        <end position="95"/>
    </location>
</feature>
<sequence length="116" mass="12513">MPIIVARRAGLIGYLVSSSIEAHAEVPIVRAMLEAHPGGAGAYVYGPICVAASARRQGIAGLMFKALREQLPGQEGILFIRRDNEPSLRAHKRMGINEVAEFEFNGTTYAVLSYVG</sequence>
<dbReference type="InterPro" id="IPR000182">
    <property type="entry name" value="GNAT_dom"/>
</dbReference>
<name>A0A330GX01_9HYPH</name>
<dbReference type="EMBL" id="QMBQ01000002">
    <property type="protein sequence ID" value="RAZ78874.1"/>
    <property type="molecule type" value="Genomic_DNA"/>
</dbReference>
<keyword evidence="3" id="KW-1185">Reference proteome</keyword>
<evidence type="ECO:0000313" key="3">
    <source>
        <dbReference type="Proteomes" id="UP000251956"/>
    </source>
</evidence>
<keyword evidence="2" id="KW-0808">Transferase</keyword>
<dbReference type="InterPro" id="IPR016181">
    <property type="entry name" value="Acyl_CoA_acyltransferase"/>
</dbReference>
<evidence type="ECO:0000259" key="1">
    <source>
        <dbReference type="Pfam" id="PF00583"/>
    </source>
</evidence>
<dbReference type="Pfam" id="PF00583">
    <property type="entry name" value="Acetyltransf_1"/>
    <property type="match status" value="1"/>
</dbReference>